<keyword evidence="3" id="KW-1185">Reference proteome</keyword>
<organism evidence="2 3">
    <name type="scientific">Linnemannia exigua</name>
    <dbReference type="NCBI Taxonomy" id="604196"/>
    <lineage>
        <taxon>Eukaryota</taxon>
        <taxon>Fungi</taxon>
        <taxon>Fungi incertae sedis</taxon>
        <taxon>Mucoromycota</taxon>
        <taxon>Mortierellomycotina</taxon>
        <taxon>Mortierellomycetes</taxon>
        <taxon>Mortierellales</taxon>
        <taxon>Mortierellaceae</taxon>
        <taxon>Linnemannia</taxon>
    </lineage>
</organism>
<feature type="transmembrane region" description="Helical" evidence="1">
    <location>
        <begin position="123"/>
        <end position="145"/>
    </location>
</feature>
<evidence type="ECO:0000313" key="3">
    <source>
        <dbReference type="Proteomes" id="UP001194580"/>
    </source>
</evidence>
<feature type="transmembrane region" description="Helical" evidence="1">
    <location>
        <begin position="166"/>
        <end position="186"/>
    </location>
</feature>
<keyword evidence="1" id="KW-1133">Transmembrane helix</keyword>
<protein>
    <submittedName>
        <fullName evidence="2">Uncharacterized protein</fullName>
    </submittedName>
</protein>
<keyword evidence="1" id="KW-0812">Transmembrane</keyword>
<dbReference type="EMBL" id="JAAAIL010000001">
    <property type="protein sequence ID" value="KAG0281944.1"/>
    <property type="molecule type" value="Genomic_DNA"/>
</dbReference>
<keyword evidence="1" id="KW-0472">Membrane</keyword>
<sequence length="191" mass="21022">MARSRRRSSTRATVDYSVPSFRPSKTETSLCTNQSEAVCDIHDHHGTTAIAEEEAALEHSAALTAAKQAELLAQQRMGDIEAAAGVGTEALSLVSFTFISKSLTFDSLRQDIGQDKDLVHKDHLSLAVGYICFVVAFFAAIYSSLKYLRNIRRISTRYPFVQAGKWTFTVGMILGTLIMTVLVLAYTTMPH</sequence>
<evidence type="ECO:0000313" key="2">
    <source>
        <dbReference type="EMBL" id="KAG0281944.1"/>
    </source>
</evidence>
<feature type="transmembrane region" description="Helical" evidence="1">
    <location>
        <begin position="82"/>
        <end position="103"/>
    </location>
</feature>
<comment type="caution">
    <text evidence="2">The sequence shown here is derived from an EMBL/GenBank/DDBJ whole genome shotgun (WGS) entry which is preliminary data.</text>
</comment>
<proteinExistence type="predicted"/>
<evidence type="ECO:0000256" key="1">
    <source>
        <dbReference type="SAM" id="Phobius"/>
    </source>
</evidence>
<dbReference type="Proteomes" id="UP001194580">
    <property type="component" value="Unassembled WGS sequence"/>
</dbReference>
<dbReference type="AlphaFoldDB" id="A0AAD4HCH5"/>
<gene>
    <name evidence="2" type="ORF">BGZ95_000009</name>
</gene>
<reference evidence="2" key="1">
    <citation type="journal article" date="2020" name="Fungal Divers.">
        <title>Resolving the Mortierellaceae phylogeny through synthesis of multi-gene phylogenetics and phylogenomics.</title>
        <authorList>
            <person name="Vandepol N."/>
            <person name="Liber J."/>
            <person name="Desiro A."/>
            <person name="Na H."/>
            <person name="Kennedy M."/>
            <person name="Barry K."/>
            <person name="Grigoriev I.V."/>
            <person name="Miller A.N."/>
            <person name="O'Donnell K."/>
            <person name="Stajich J.E."/>
            <person name="Bonito G."/>
        </authorList>
    </citation>
    <scope>NUCLEOTIDE SEQUENCE</scope>
    <source>
        <strain evidence="2">NRRL 28262</strain>
    </source>
</reference>
<name>A0AAD4HCH5_9FUNG</name>
<accession>A0AAD4HCH5</accession>